<feature type="transmembrane region" description="Helical" evidence="11">
    <location>
        <begin position="30"/>
        <end position="53"/>
    </location>
</feature>
<evidence type="ECO:0000256" key="2">
    <source>
        <dbReference type="ARBA" id="ARBA00006897"/>
    </source>
</evidence>
<dbReference type="PANTHER" id="PTHR13046:SF0">
    <property type="entry name" value="CAAX PRENYL PROTEASE 2"/>
    <property type="match status" value="1"/>
</dbReference>
<evidence type="ECO:0000313" key="13">
    <source>
        <dbReference type="EMBL" id="PIA28299.1"/>
    </source>
</evidence>
<dbReference type="Pfam" id="PF02517">
    <property type="entry name" value="Rce1-like"/>
    <property type="match status" value="1"/>
</dbReference>
<keyword evidence="14" id="KW-1185">Reference proteome</keyword>
<feature type="transmembrane region" description="Helical" evidence="11">
    <location>
        <begin position="269"/>
        <end position="286"/>
    </location>
</feature>
<proteinExistence type="inferred from homology"/>
<dbReference type="STRING" id="218851.A0A2G5CAJ7"/>
<evidence type="ECO:0000256" key="3">
    <source>
        <dbReference type="ARBA" id="ARBA00022670"/>
    </source>
</evidence>
<comment type="subcellular location">
    <subcellularLocation>
        <location evidence="1">Endoplasmic reticulum membrane</location>
        <topology evidence="1">Multi-pass membrane protein</topology>
    </subcellularLocation>
</comment>
<dbReference type="GO" id="GO:0004222">
    <property type="term" value="F:metalloendopeptidase activity"/>
    <property type="evidence" value="ECO:0007669"/>
    <property type="project" value="InterPro"/>
</dbReference>
<reference evidence="13 14" key="1">
    <citation type="submission" date="2017-09" db="EMBL/GenBank/DDBJ databases">
        <title>WGS assembly of Aquilegia coerulea Goldsmith.</title>
        <authorList>
            <person name="Hodges S."/>
            <person name="Kramer E."/>
            <person name="Nordborg M."/>
            <person name="Tomkins J."/>
            <person name="Borevitz J."/>
            <person name="Derieg N."/>
            <person name="Yan J."/>
            <person name="Mihaltcheva S."/>
            <person name="Hayes R.D."/>
            <person name="Rokhsar D."/>
        </authorList>
    </citation>
    <scope>NUCLEOTIDE SEQUENCE [LARGE SCALE GENOMIC DNA]</scope>
    <source>
        <strain evidence="14">cv. Goldsmith</strain>
    </source>
</reference>
<dbReference type="GO" id="GO:0005789">
    <property type="term" value="C:endoplasmic reticulum membrane"/>
    <property type="evidence" value="ECO:0007669"/>
    <property type="project" value="UniProtKB-SubCell"/>
</dbReference>
<dbReference type="AlphaFoldDB" id="A0A2G5CAJ7"/>
<comment type="catalytic activity">
    <reaction evidence="9">
        <text>Hydrolyzes the peptide bond -P2-(S-farnesyl or geranylgeranyl)C-P1'-P2'-P3'-COOH where P1' and P2' are amino acids with aliphatic sidechains and P3' is any C-terminal residue.</text>
        <dbReference type="EC" id="3.4.26.1"/>
    </reaction>
</comment>
<dbReference type="GO" id="GO:0071586">
    <property type="term" value="P:CAAX-box protein processing"/>
    <property type="evidence" value="ECO:0007669"/>
    <property type="project" value="InterPro"/>
</dbReference>
<evidence type="ECO:0000256" key="9">
    <source>
        <dbReference type="ARBA" id="ARBA00047280"/>
    </source>
</evidence>
<dbReference type="InterPro" id="IPR003675">
    <property type="entry name" value="Rce1/LyrA-like_dom"/>
</dbReference>
<evidence type="ECO:0000256" key="11">
    <source>
        <dbReference type="SAM" id="Phobius"/>
    </source>
</evidence>
<evidence type="ECO:0000313" key="14">
    <source>
        <dbReference type="Proteomes" id="UP000230069"/>
    </source>
</evidence>
<evidence type="ECO:0000256" key="5">
    <source>
        <dbReference type="ARBA" id="ARBA00022801"/>
    </source>
</evidence>
<evidence type="ECO:0000256" key="4">
    <source>
        <dbReference type="ARBA" id="ARBA00022692"/>
    </source>
</evidence>
<keyword evidence="6" id="KW-0256">Endoplasmic reticulum</keyword>
<comment type="similarity">
    <text evidence="2">Belongs to the peptidase U48 family.</text>
</comment>
<evidence type="ECO:0000256" key="8">
    <source>
        <dbReference type="ARBA" id="ARBA00023136"/>
    </source>
</evidence>
<evidence type="ECO:0000259" key="12">
    <source>
        <dbReference type="Pfam" id="PF02517"/>
    </source>
</evidence>
<organism evidence="13 14">
    <name type="scientific">Aquilegia coerulea</name>
    <name type="common">Rocky mountain columbine</name>
    <dbReference type="NCBI Taxonomy" id="218851"/>
    <lineage>
        <taxon>Eukaryota</taxon>
        <taxon>Viridiplantae</taxon>
        <taxon>Streptophyta</taxon>
        <taxon>Embryophyta</taxon>
        <taxon>Tracheophyta</taxon>
        <taxon>Spermatophyta</taxon>
        <taxon>Magnoliopsida</taxon>
        <taxon>Ranunculales</taxon>
        <taxon>Ranunculaceae</taxon>
        <taxon>Thalictroideae</taxon>
        <taxon>Aquilegia</taxon>
    </lineage>
</organism>
<accession>A0A2G5CAJ7</accession>
<keyword evidence="5" id="KW-0378">Hydrolase</keyword>
<dbReference type="EC" id="3.4.26.1" evidence="10"/>
<dbReference type="FunCoup" id="A0A2G5CAJ7">
    <property type="interactions" value="3129"/>
</dbReference>
<feature type="transmembrane region" description="Helical" evidence="11">
    <location>
        <begin position="65"/>
        <end position="87"/>
    </location>
</feature>
<evidence type="ECO:0000256" key="1">
    <source>
        <dbReference type="ARBA" id="ARBA00004477"/>
    </source>
</evidence>
<feature type="transmembrane region" description="Helical" evidence="11">
    <location>
        <begin position="244"/>
        <end position="262"/>
    </location>
</feature>
<dbReference type="EMBL" id="KZ305089">
    <property type="protein sequence ID" value="PIA28299.1"/>
    <property type="molecule type" value="Genomic_DNA"/>
</dbReference>
<evidence type="ECO:0000256" key="10">
    <source>
        <dbReference type="ARBA" id="ARBA00049729"/>
    </source>
</evidence>
<name>A0A2G5CAJ7_AQUCA</name>
<feature type="transmembrane region" description="Helical" evidence="11">
    <location>
        <begin position="218"/>
        <end position="238"/>
    </location>
</feature>
<protein>
    <recommendedName>
        <fullName evidence="10">intramembrane prenyl-peptidase Rce1</fullName>
        <ecNumber evidence="10">3.4.26.1</ecNumber>
    </recommendedName>
</protein>
<keyword evidence="7 11" id="KW-1133">Transmembrane helix</keyword>
<dbReference type="InParanoid" id="A0A2G5CAJ7"/>
<evidence type="ECO:0000256" key="7">
    <source>
        <dbReference type="ARBA" id="ARBA00022989"/>
    </source>
</evidence>
<keyword evidence="4 11" id="KW-0812">Transmembrane</keyword>
<dbReference type="InterPro" id="IPR039731">
    <property type="entry name" value="Rce1"/>
</dbReference>
<dbReference type="Proteomes" id="UP000230069">
    <property type="component" value="Unassembled WGS sequence"/>
</dbReference>
<evidence type="ECO:0000256" key="6">
    <source>
        <dbReference type="ARBA" id="ARBA00022824"/>
    </source>
</evidence>
<dbReference type="PANTHER" id="PTHR13046">
    <property type="entry name" value="PROTEASE U48 CAAX PRENYL PROTEASE RCE1"/>
    <property type="match status" value="1"/>
</dbReference>
<gene>
    <name evidence="13" type="ORF">AQUCO_07200154v1</name>
</gene>
<keyword evidence="8 11" id="KW-0472">Membrane</keyword>
<keyword evidence="3" id="KW-0645">Protease</keyword>
<feature type="transmembrane region" description="Helical" evidence="11">
    <location>
        <begin position="166"/>
        <end position="197"/>
    </location>
</feature>
<feature type="transmembrane region" description="Helical" evidence="11">
    <location>
        <begin position="107"/>
        <end position="124"/>
    </location>
</feature>
<feature type="domain" description="CAAX prenyl protease 2/Lysostaphin resistance protein A-like" evidence="12">
    <location>
        <begin position="152"/>
        <end position="257"/>
    </location>
</feature>
<sequence>MEKLQQVEESLTLGFPSIEEMDQRSVSKSIAVIACGAMAFLYVAILYSPTVILRLPQPTTLNSFMIRRFVCAIISTFLSVILCAFLLPMESWEVSAYGIRADHMWQAALFPLLLTSLVYTGSLVSKMSSLDCTENVTQRFFGWIISLTSDVLAWRNLVVAPITEELVFRACMIPLLLCGGFKTHNIIFLSPVFFSLAHLNHFLELYFQQNYSFIKASLIVGLQLGYTVIFGWYASFLFIRTGHLVAPIVAHIFCNIMGLPVMHSKRKGWIIIAFVAGLMGFMWLLFPATRPDMYNEKVDDCRCWHGYCSWS</sequence>
<dbReference type="OrthoDB" id="271604at2759"/>